<keyword evidence="8" id="KW-1185">Reference proteome</keyword>
<sequence length="611" mass="68275">MVLKNLDNGGKNGFHVPVIPRAPRSARRRGPHEKVIDNNEICAIELLASIAGKLLQEGGSSASSSASENKHNTLIVGEGIIKSQSKDEVKLIKAEPFDSVNRKDSASVLEQVLEKGDIGGSRDTKPIIHEGKIQRQSCDINYGRETEDVEPMEKKNHIGNVHGVISSVECHSSSAARMVLDRKIRFDTKLGRIDDDGNFSNYNRLCNKFRSPRHPETVGIHRIRKSMTFKHWKTSSKFRDYEHTKAYCGKHFFFGKRKTCFNHERSIWNLPYKRRRLFDRGSILNSDNIHNRQCVKIPGISDAKGVSSSMLSRETSFHAKDSRVKFSIKSIKIPELLIEVPQTATVGSLKRTVMEAVNAILGDGLRVGMVLEGEKIWDDSRTLLQSGISCKDNVDTLGFTLEPCSMSLPQITASEAKAVHISPRDEPLVLARSPDDSSLDPITFNPVPGPPPSIKLGNGAECNSTVSDVITEKTALESRALVLVPQASSRAPSSVEMNQKAQRTDMAQRRTRRPFSVAEVEALVQAVEELGTGRWRDVKLRAFETAVHRTYVDLKDKWKTLVHTASILPQQRRGEPVPQELLDRVLSAHAFWSQCQSKQGNKKLPKYDERK</sequence>
<feature type="region of interest" description="Disordered" evidence="4">
    <location>
        <begin position="1"/>
        <end position="31"/>
    </location>
</feature>
<comment type="subcellular location">
    <subcellularLocation>
        <location evidence="1">Nucleus</location>
    </subcellularLocation>
</comment>
<dbReference type="GO" id="GO:0005634">
    <property type="term" value="C:nucleus"/>
    <property type="evidence" value="ECO:0007669"/>
    <property type="project" value="UniProtKB-SubCell"/>
</dbReference>
<evidence type="ECO:0000256" key="3">
    <source>
        <dbReference type="ARBA" id="ARBA00023242"/>
    </source>
</evidence>
<keyword evidence="2" id="KW-0238">DNA-binding</keyword>
<dbReference type="Proteomes" id="UP001346149">
    <property type="component" value="Unassembled WGS sequence"/>
</dbReference>
<dbReference type="InterPro" id="IPR017930">
    <property type="entry name" value="Myb_dom"/>
</dbReference>
<feature type="compositionally biased region" description="Polar residues" evidence="4">
    <location>
        <begin position="491"/>
        <end position="501"/>
    </location>
</feature>
<dbReference type="InterPro" id="IPR031105">
    <property type="entry name" value="TRP_plant"/>
</dbReference>
<organism evidence="7 8">
    <name type="scientific">Trapa natans</name>
    <name type="common">Water chestnut</name>
    <dbReference type="NCBI Taxonomy" id="22666"/>
    <lineage>
        <taxon>Eukaryota</taxon>
        <taxon>Viridiplantae</taxon>
        <taxon>Streptophyta</taxon>
        <taxon>Embryophyta</taxon>
        <taxon>Tracheophyta</taxon>
        <taxon>Spermatophyta</taxon>
        <taxon>Magnoliopsida</taxon>
        <taxon>eudicotyledons</taxon>
        <taxon>Gunneridae</taxon>
        <taxon>Pentapetalae</taxon>
        <taxon>rosids</taxon>
        <taxon>malvids</taxon>
        <taxon>Myrtales</taxon>
        <taxon>Lythraceae</taxon>
        <taxon>Trapa</taxon>
    </lineage>
</organism>
<dbReference type="PROSITE" id="PS51294">
    <property type="entry name" value="HTH_MYB"/>
    <property type="match status" value="1"/>
</dbReference>
<dbReference type="PANTHER" id="PTHR21717">
    <property type="entry name" value="TELOMERIC REPEAT BINDING PROTEIN"/>
    <property type="match status" value="1"/>
</dbReference>
<dbReference type="InterPro" id="IPR057625">
    <property type="entry name" value="TPR1-6-like_ubiquitin"/>
</dbReference>
<evidence type="ECO:0000256" key="2">
    <source>
        <dbReference type="ARBA" id="ARBA00023125"/>
    </source>
</evidence>
<dbReference type="GO" id="GO:0042162">
    <property type="term" value="F:telomeric DNA binding"/>
    <property type="evidence" value="ECO:0007669"/>
    <property type="project" value="UniProtKB-ARBA"/>
</dbReference>
<dbReference type="Gene3D" id="1.10.246.220">
    <property type="match status" value="1"/>
</dbReference>
<dbReference type="CDD" id="cd11660">
    <property type="entry name" value="SANT_TRF"/>
    <property type="match status" value="1"/>
</dbReference>
<name>A0AAN7RKG6_TRANT</name>
<evidence type="ECO:0000313" key="7">
    <source>
        <dbReference type="EMBL" id="KAK4799788.1"/>
    </source>
</evidence>
<feature type="domain" description="Myb-like" evidence="5">
    <location>
        <begin position="507"/>
        <end position="562"/>
    </location>
</feature>
<evidence type="ECO:0000256" key="1">
    <source>
        <dbReference type="ARBA" id="ARBA00004123"/>
    </source>
</evidence>
<keyword evidence="3" id="KW-0539">Nucleus</keyword>
<dbReference type="EMBL" id="JAXQNO010000004">
    <property type="protein sequence ID" value="KAK4799788.1"/>
    <property type="molecule type" value="Genomic_DNA"/>
</dbReference>
<dbReference type="AlphaFoldDB" id="A0AAN7RKG6"/>
<evidence type="ECO:0000256" key="4">
    <source>
        <dbReference type="SAM" id="MobiDB-lite"/>
    </source>
</evidence>
<protein>
    <submittedName>
        <fullName evidence="7">Uncharacterized protein</fullName>
    </submittedName>
</protein>
<dbReference type="InterPro" id="IPR009057">
    <property type="entry name" value="Homeodomain-like_sf"/>
</dbReference>
<proteinExistence type="predicted"/>
<dbReference type="SMART" id="SM00717">
    <property type="entry name" value="SANT"/>
    <property type="match status" value="1"/>
</dbReference>
<dbReference type="Pfam" id="PF23603">
    <property type="entry name" value="Ubiquitin_TPR1"/>
    <property type="match status" value="1"/>
</dbReference>
<dbReference type="PANTHER" id="PTHR21717:SF73">
    <property type="entry name" value="TELOMERE-BINDING PROTEIN, PUTATIVE-RELATED"/>
    <property type="match status" value="1"/>
</dbReference>
<feature type="region of interest" description="Disordered" evidence="4">
    <location>
        <begin position="491"/>
        <end position="512"/>
    </location>
</feature>
<gene>
    <name evidence="7" type="ORF">SAY86_025153</name>
</gene>
<evidence type="ECO:0000259" key="6">
    <source>
        <dbReference type="PROSITE" id="PS51294"/>
    </source>
</evidence>
<comment type="caution">
    <text evidence="7">The sequence shown here is derived from an EMBL/GenBank/DDBJ whole genome shotgun (WGS) entry which is preliminary data.</text>
</comment>
<dbReference type="InterPro" id="IPR001005">
    <property type="entry name" value="SANT/Myb"/>
</dbReference>
<evidence type="ECO:0000259" key="5">
    <source>
        <dbReference type="PROSITE" id="PS50090"/>
    </source>
</evidence>
<reference evidence="7 8" key="1">
    <citation type="journal article" date="2023" name="Hortic Res">
        <title>Pangenome of water caltrop reveals structural variations and asymmetric subgenome divergence after allopolyploidization.</title>
        <authorList>
            <person name="Zhang X."/>
            <person name="Chen Y."/>
            <person name="Wang L."/>
            <person name="Yuan Y."/>
            <person name="Fang M."/>
            <person name="Shi L."/>
            <person name="Lu R."/>
            <person name="Comes H.P."/>
            <person name="Ma Y."/>
            <person name="Chen Y."/>
            <person name="Huang G."/>
            <person name="Zhou Y."/>
            <person name="Zheng Z."/>
            <person name="Qiu Y."/>
        </authorList>
    </citation>
    <scope>NUCLEOTIDE SEQUENCE [LARGE SCALE GENOMIC DNA]</scope>
    <source>
        <strain evidence="7">F231</strain>
    </source>
</reference>
<dbReference type="SUPFAM" id="SSF46689">
    <property type="entry name" value="Homeodomain-like"/>
    <property type="match status" value="1"/>
</dbReference>
<evidence type="ECO:0000313" key="8">
    <source>
        <dbReference type="Proteomes" id="UP001346149"/>
    </source>
</evidence>
<feature type="domain" description="HTH myb-type" evidence="6">
    <location>
        <begin position="507"/>
        <end position="566"/>
    </location>
</feature>
<dbReference type="PROSITE" id="PS50090">
    <property type="entry name" value="MYB_LIKE"/>
    <property type="match status" value="1"/>
</dbReference>
<accession>A0AAN7RKG6</accession>